<dbReference type="PANTHER" id="PTHR22976:SF2">
    <property type="entry name" value="BIOTIN SYNTHASE, MITOCHONDRIAL"/>
    <property type="match status" value="1"/>
</dbReference>
<comment type="pathway">
    <text evidence="1 13">Cofactor biosynthesis; biotin biosynthesis; biotin from 7,8-diaminononanoate: step 2/2.</text>
</comment>
<gene>
    <name evidence="13 15" type="primary">bioB</name>
    <name evidence="15" type="ORF">L3556_10710</name>
</gene>
<dbReference type="CDD" id="cd01335">
    <property type="entry name" value="Radical_SAM"/>
    <property type="match status" value="1"/>
</dbReference>
<comment type="similarity">
    <text evidence="2 13">Belongs to the radical SAM superfamily. Biotin synthase family.</text>
</comment>
<dbReference type="EMBL" id="JAKKUT010000002">
    <property type="protein sequence ID" value="MDG2991397.1"/>
    <property type="molecule type" value="Genomic_DNA"/>
</dbReference>
<comment type="subunit">
    <text evidence="13">Homodimer.</text>
</comment>
<dbReference type="SFLD" id="SFLDG01278">
    <property type="entry name" value="biotin_synthase_like"/>
    <property type="match status" value="1"/>
</dbReference>
<comment type="catalytic activity">
    <reaction evidence="12 13">
        <text>(4R,5S)-dethiobiotin + (sulfur carrier)-SH + 2 reduced [2Fe-2S]-[ferredoxin] + 2 S-adenosyl-L-methionine = (sulfur carrier)-H + biotin + 2 5'-deoxyadenosine + 2 L-methionine + 2 oxidized [2Fe-2S]-[ferredoxin]</text>
        <dbReference type="Rhea" id="RHEA:22060"/>
        <dbReference type="Rhea" id="RHEA-COMP:10000"/>
        <dbReference type="Rhea" id="RHEA-COMP:10001"/>
        <dbReference type="Rhea" id="RHEA-COMP:14737"/>
        <dbReference type="Rhea" id="RHEA-COMP:14739"/>
        <dbReference type="ChEBI" id="CHEBI:17319"/>
        <dbReference type="ChEBI" id="CHEBI:29917"/>
        <dbReference type="ChEBI" id="CHEBI:33737"/>
        <dbReference type="ChEBI" id="CHEBI:33738"/>
        <dbReference type="ChEBI" id="CHEBI:57586"/>
        <dbReference type="ChEBI" id="CHEBI:57844"/>
        <dbReference type="ChEBI" id="CHEBI:59789"/>
        <dbReference type="ChEBI" id="CHEBI:64428"/>
        <dbReference type="ChEBI" id="CHEBI:149473"/>
        <dbReference type="EC" id="2.8.1.6"/>
    </reaction>
</comment>
<evidence type="ECO:0000256" key="9">
    <source>
        <dbReference type="ARBA" id="ARBA00022756"/>
    </source>
</evidence>
<dbReference type="EC" id="2.8.1.6" evidence="3 13"/>
<evidence type="ECO:0000256" key="8">
    <source>
        <dbReference type="ARBA" id="ARBA00022723"/>
    </source>
</evidence>
<keyword evidence="6 13" id="KW-0949">S-adenosyl-L-methionine</keyword>
<dbReference type="PIRSF" id="PIRSF001619">
    <property type="entry name" value="Biotin_synth"/>
    <property type="match status" value="1"/>
</dbReference>
<dbReference type="SUPFAM" id="SSF102114">
    <property type="entry name" value="Radical SAM enzymes"/>
    <property type="match status" value="1"/>
</dbReference>
<comment type="caution">
    <text evidence="15">The sequence shown here is derived from an EMBL/GenBank/DDBJ whole genome shotgun (WGS) entry which is preliminary data.</text>
</comment>
<dbReference type="InterPro" id="IPR006638">
    <property type="entry name" value="Elp3/MiaA/NifB-like_rSAM"/>
</dbReference>
<evidence type="ECO:0000256" key="12">
    <source>
        <dbReference type="ARBA" id="ARBA00051157"/>
    </source>
</evidence>
<evidence type="ECO:0000256" key="6">
    <source>
        <dbReference type="ARBA" id="ARBA00022691"/>
    </source>
</evidence>
<evidence type="ECO:0000256" key="5">
    <source>
        <dbReference type="ARBA" id="ARBA00022679"/>
    </source>
</evidence>
<evidence type="ECO:0000313" key="16">
    <source>
        <dbReference type="Proteomes" id="UP001154265"/>
    </source>
</evidence>
<name>A0ABT6F0P0_9SYNE</name>
<evidence type="ECO:0000313" key="15">
    <source>
        <dbReference type="EMBL" id="MDG2991397.1"/>
    </source>
</evidence>
<dbReference type="InterPro" id="IPR024177">
    <property type="entry name" value="Biotin_synthase"/>
</dbReference>
<feature type="binding site" evidence="13">
    <location>
        <position position="83"/>
    </location>
    <ligand>
        <name>[4Fe-4S] cluster</name>
        <dbReference type="ChEBI" id="CHEBI:49883"/>
        <note>4Fe-4S-S-AdoMet</note>
    </ligand>
</feature>
<comment type="cofactor">
    <cofactor evidence="13">
        <name>[2Fe-2S] cluster</name>
        <dbReference type="ChEBI" id="CHEBI:190135"/>
    </cofactor>
    <text evidence="13">Binds 1 [2Fe-2S] cluster. The cluster is coordinated with 3 cysteines and 1 arginine.</text>
</comment>
<evidence type="ECO:0000256" key="11">
    <source>
        <dbReference type="ARBA" id="ARBA00023014"/>
    </source>
</evidence>
<dbReference type="SFLD" id="SFLDG01060">
    <property type="entry name" value="BATS_domain_containing"/>
    <property type="match status" value="1"/>
</dbReference>
<evidence type="ECO:0000256" key="13">
    <source>
        <dbReference type="HAMAP-Rule" id="MF_01694"/>
    </source>
</evidence>
<dbReference type="Proteomes" id="UP001154265">
    <property type="component" value="Unassembled WGS sequence"/>
</dbReference>
<dbReference type="PROSITE" id="PS51918">
    <property type="entry name" value="RADICAL_SAM"/>
    <property type="match status" value="1"/>
</dbReference>
<dbReference type="InterPro" id="IPR002684">
    <property type="entry name" value="Biotin_synth/BioAB"/>
</dbReference>
<comment type="cofactor">
    <cofactor evidence="13">
        <name>[4Fe-4S] cluster</name>
        <dbReference type="ChEBI" id="CHEBI:49883"/>
    </cofactor>
    <text evidence="13">Binds 1 [4Fe-4S] cluster. The cluster is coordinated with 3 cysteines and an exchangeable S-adenosyl-L-methionine.</text>
</comment>
<dbReference type="InterPro" id="IPR013785">
    <property type="entry name" value="Aldolase_TIM"/>
</dbReference>
<feature type="binding site" evidence="13">
    <location>
        <position position="90"/>
    </location>
    <ligand>
        <name>[4Fe-4S] cluster</name>
        <dbReference type="ChEBI" id="CHEBI:49883"/>
        <note>4Fe-4S-S-AdoMet</note>
    </ligand>
</feature>
<keyword evidence="9 13" id="KW-0093">Biotin biosynthesis</keyword>
<protein>
    <recommendedName>
        <fullName evidence="3 13">Biotin synthase</fullName>
        <ecNumber evidence="3 13">2.8.1.6</ecNumber>
    </recommendedName>
</protein>
<feature type="binding site" evidence="13">
    <location>
        <position position="87"/>
    </location>
    <ligand>
        <name>[4Fe-4S] cluster</name>
        <dbReference type="ChEBI" id="CHEBI:49883"/>
        <note>4Fe-4S-S-AdoMet</note>
    </ligand>
</feature>
<keyword evidence="7 13" id="KW-0001">2Fe-2S</keyword>
<dbReference type="Gene3D" id="3.20.20.70">
    <property type="entry name" value="Aldolase class I"/>
    <property type="match status" value="1"/>
</dbReference>
<evidence type="ECO:0000259" key="14">
    <source>
        <dbReference type="PROSITE" id="PS51918"/>
    </source>
</evidence>
<evidence type="ECO:0000256" key="10">
    <source>
        <dbReference type="ARBA" id="ARBA00023004"/>
    </source>
</evidence>
<evidence type="ECO:0000256" key="7">
    <source>
        <dbReference type="ARBA" id="ARBA00022714"/>
    </source>
</evidence>
<feature type="binding site" evidence="13">
    <location>
        <position position="289"/>
    </location>
    <ligand>
        <name>[2Fe-2S] cluster</name>
        <dbReference type="ChEBI" id="CHEBI:190135"/>
    </ligand>
</feature>
<feature type="binding site" evidence="13">
    <location>
        <position position="159"/>
    </location>
    <ligand>
        <name>[2Fe-2S] cluster</name>
        <dbReference type="ChEBI" id="CHEBI:190135"/>
    </ligand>
</feature>
<reference evidence="15" key="2">
    <citation type="submission" date="2022-01" db="EMBL/GenBank/DDBJ databases">
        <authorList>
            <person name="Zivanovic Y."/>
            <person name="Moreira D."/>
            <person name="Lopez-Garcia P."/>
        </authorList>
    </citation>
    <scope>NUCLEOTIDE SEQUENCE</scope>
    <source>
        <strain evidence="15">G9</strain>
    </source>
</reference>
<keyword evidence="4 13" id="KW-0004">4Fe-4S</keyword>
<dbReference type="RefSeq" id="WP_277867266.1">
    <property type="nucleotide sequence ID" value="NZ_JAKKUT010000002.1"/>
</dbReference>
<dbReference type="InterPro" id="IPR007197">
    <property type="entry name" value="rSAM"/>
</dbReference>
<keyword evidence="11 13" id="KW-0411">Iron-sulfur</keyword>
<evidence type="ECO:0000256" key="2">
    <source>
        <dbReference type="ARBA" id="ARBA00010765"/>
    </source>
</evidence>
<evidence type="ECO:0000256" key="4">
    <source>
        <dbReference type="ARBA" id="ARBA00022485"/>
    </source>
</evidence>
<dbReference type="InterPro" id="IPR010722">
    <property type="entry name" value="BATS_dom"/>
</dbReference>
<dbReference type="NCBIfam" id="TIGR00433">
    <property type="entry name" value="bioB"/>
    <property type="match status" value="1"/>
</dbReference>
<dbReference type="HAMAP" id="MF_01694">
    <property type="entry name" value="BioB"/>
    <property type="match status" value="1"/>
</dbReference>
<dbReference type="InterPro" id="IPR058240">
    <property type="entry name" value="rSAM_sf"/>
</dbReference>
<feature type="binding site" evidence="13">
    <location>
        <position position="219"/>
    </location>
    <ligand>
        <name>[2Fe-2S] cluster</name>
        <dbReference type="ChEBI" id="CHEBI:190135"/>
    </ligand>
</feature>
<organism evidence="15 16">
    <name type="scientific">Candidatus Synechococcus calcipolaris G9</name>
    <dbReference type="NCBI Taxonomy" id="1497997"/>
    <lineage>
        <taxon>Bacteria</taxon>
        <taxon>Bacillati</taxon>
        <taxon>Cyanobacteriota</taxon>
        <taxon>Cyanophyceae</taxon>
        <taxon>Synechococcales</taxon>
        <taxon>Synechococcaceae</taxon>
        <taxon>Synechococcus</taxon>
    </lineage>
</organism>
<evidence type="ECO:0000256" key="1">
    <source>
        <dbReference type="ARBA" id="ARBA00004942"/>
    </source>
</evidence>
<keyword evidence="5 13" id="KW-0808">Transferase</keyword>
<dbReference type="Pfam" id="PF04055">
    <property type="entry name" value="Radical_SAM"/>
    <property type="match status" value="1"/>
</dbReference>
<accession>A0ABT6F0P0</accession>
<sequence length="366" mass="39573">MPLLIGSDFDPDSNPALDTNLWQDLATIALGGDIPSREQALRVLTAPDEAILDQLAAAYRVRRHYWGNRVRLHYLLNAQSGLCPEDCHYCSQSKISTAGIEKYPLLAKEKILAAAERAQALKAGTFCLVISGRSPNEGTFNRVLDAIETIKTTTDLKVCACLGLLSAEQTQQLAAAGVDRVNHNLNTSANYHDQICTTHTYGDRQETLEQIQAAKISTCSGGILGMGESNEDVVDMALSLRSLGVTSVPINFLIPIPGTPMAEQSTLTPRHCLRILALFRFLLPSQEIRMAGGREVHLRWLQPLGLYAANSIFVGDYLTTAGQGAEQDWQMIADAGFVLETADGSPLGEPPLTPSLAPSMATMARG</sequence>
<dbReference type="PANTHER" id="PTHR22976">
    <property type="entry name" value="BIOTIN SYNTHASE"/>
    <property type="match status" value="1"/>
</dbReference>
<dbReference type="Pfam" id="PF06968">
    <property type="entry name" value="BATS"/>
    <property type="match status" value="1"/>
</dbReference>
<dbReference type="SFLD" id="SFLDS00029">
    <property type="entry name" value="Radical_SAM"/>
    <property type="match status" value="1"/>
</dbReference>
<keyword evidence="8 13" id="KW-0479">Metal-binding</keyword>
<evidence type="ECO:0000256" key="3">
    <source>
        <dbReference type="ARBA" id="ARBA00012236"/>
    </source>
</evidence>
<dbReference type="SMART" id="SM00729">
    <property type="entry name" value="Elp3"/>
    <property type="match status" value="1"/>
</dbReference>
<keyword evidence="10 13" id="KW-0408">Iron</keyword>
<feature type="domain" description="Radical SAM core" evidence="14">
    <location>
        <begin position="68"/>
        <end position="294"/>
    </location>
</feature>
<keyword evidence="16" id="KW-1185">Reference proteome</keyword>
<dbReference type="GO" id="GO:0004076">
    <property type="term" value="F:biotin synthase activity"/>
    <property type="evidence" value="ECO:0007669"/>
    <property type="project" value="UniProtKB-EC"/>
</dbReference>
<comment type="function">
    <text evidence="13">Catalyzes the conversion of dethiobiotin (DTB) to biotin by the insertion of a sulfur atom into dethiobiotin via a radical-based mechanism.</text>
</comment>
<dbReference type="SMART" id="SM00876">
    <property type="entry name" value="BATS"/>
    <property type="match status" value="1"/>
</dbReference>
<reference evidence="15" key="1">
    <citation type="journal article" date="2022" name="Genome Biol. Evol.">
        <title>A New Gene Family Diagnostic for Intracellular Biomineralization of Amorphous Ca Carbonates by Cyanobacteria.</title>
        <authorList>
            <person name="Benzerara K."/>
            <person name="Duprat E."/>
            <person name="Bitard-Feildel T."/>
            <person name="Caumes G."/>
            <person name="Cassier-Chauvat C."/>
            <person name="Chauvat F."/>
            <person name="Dezi M."/>
            <person name="Diop S.I."/>
            <person name="Gaschignard G."/>
            <person name="Gorgen S."/>
            <person name="Gugger M."/>
            <person name="Lopez-Garcia P."/>
            <person name="Millet M."/>
            <person name="Skouri-Panet F."/>
            <person name="Moreira D."/>
            <person name="Callebaut I."/>
        </authorList>
    </citation>
    <scope>NUCLEOTIDE SEQUENCE</scope>
    <source>
        <strain evidence="15">G9</strain>
    </source>
</reference>
<proteinExistence type="inferred from homology"/>
<feature type="binding site" evidence="13">
    <location>
        <position position="127"/>
    </location>
    <ligand>
        <name>[2Fe-2S] cluster</name>
        <dbReference type="ChEBI" id="CHEBI:190135"/>
    </ligand>
</feature>